<dbReference type="SUPFAM" id="SSF56672">
    <property type="entry name" value="DNA/RNA polymerases"/>
    <property type="match status" value="1"/>
</dbReference>
<dbReference type="InterPro" id="IPR043502">
    <property type="entry name" value="DNA/RNA_pol_sf"/>
</dbReference>
<name>A0A9Q3I8T6_9BASI</name>
<evidence type="ECO:0000313" key="2">
    <source>
        <dbReference type="Proteomes" id="UP000765509"/>
    </source>
</evidence>
<accession>A0A9Q3I8T6</accession>
<gene>
    <name evidence="1" type="ORF">O181_070997</name>
</gene>
<dbReference type="Proteomes" id="UP000765509">
    <property type="component" value="Unassembled WGS sequence"/>
</dbReference>
<dbReference type="Gene3D" id="3.10.10.10">
    <property type="entry name" value="HIV Type 1 Reverse Transcriptase, subunit A, domain 1"/>
    <property type="match status" value="1"/>
</dbReference>
<dbReference type="EMBL" id="AVOT02036711">
    <property type="protein sequence ID" value="MBW0531282.1"/>
    <property type="molecule type" value="Genomic_DNA"/>
</dbReference>
<keyword evidence="2" id="KW-1185">Reference proteome</keyword>
<protein>
    <submittedName>
        <fullName evidence="1">Uncharacterized protein</fullName>
    </submittedName>
</protein>
<comment type="caution">
    <text evidence="1">The sequence shown here is derived from an EMBL/GenBank/DDBJ whole genome shotgun (WGS) entry which is preliminary data.</text>
</comment>
<organism evidence="1 2">
    <name type="scientific">Austropuccinia psidii MF-1</name>
    <dbReference type="NCBI Taxonomy" id="1389203"/>
    <lineage>
        <taxon>Eukaryota</taxon>
        <taxon>Fungi</taxon>
        <taxon>Dikarya</taxon>
        <taxon>Basidiomycota</taxon>
        <taxon>Pucciniomycotina</taxon>
        <taxon>Pucciniomycetes</taxon>
        <taxon>Pucciniales</taxon>
        <taxon>Sphaerophragmiaceae</taxon>
        <taxon>Austropuccinia</taxon>
    </lineage>
</organism>
<reference evidence="1" key="1">
    <citation type="submission" date="2021-03" db="EMBL/GenBank/DDBJ databases">
        <title>Draft genome sequence of rust myrtle Austropuccinia psidii MF-1, a brazilian biotype.</title>
        <authorList>
            <person name="Quecine M.C."/>
            <person name="Pachon D.M.R."/>
            <person name="Bonatelli M.L."/>
            <person name="Correr F.H."/>
            <person name="Franceschini L.M."/>
            <person name="Leite T.F."/>
            <person name="Margarido G.R.A."/>
            <person name="Almeida C.A."/>
            <person name="Ferrarezi J.A."/>
            <person name="Labate C.A."/>
        </authorList>
    </citation>
    <scope>NUCLEOTIDE SEQUENCE</scope>
    <source>
        <strain evidence="1">MF-1</strain>
    </source>
</reference>
<dbReference type="AlphaFoldDB" id="A0A9Q3I8T6"/>
<sequence length="138" mass="15617">MRHDLIDVFYTYKNSIASGNEPLGSIKGHGVDITLNIDGPYPPVLRRQAYTASPRAREALEKHIQELIQLGVLSTVGHNEEVEVTTPVIISWNNDKSRMVGDLRAFNTYTVPNRYPIPRNRNLDPIVYSEVYNIHGCI</sequence>
<evidence type="ECO:0000313" key="1">
    <source>
        <dbReference type="EMBL" id="MBW0531282.1"/>
    </source>
</evidence>
<proteinExistence type="predicted"/>